<organism evidence="1 2">
    <name type="scientific">Smallanthus sonchifolius</name>
    <dbReference type="NCBI Taxonomy" id="185202"/>
    <lineage>
        <taxon>Eukaryota</taxon>
        <taxon>Viridiplantae</taxon>
        <taxon>Streptophyta</taxon>
        <taxon>Embryophyta</taxon>
        <taxon>Tracheophyta</taxon>
        <taxon>Spermatophyta</taxon>
        <taxon>Magnoliopsida</taxon>
        <taxon>eudicotyledons</taxon>
        <taxon>Gunneridae</taxon>
        <taxon>Pentapetalae</taxon>
        <taxon>asterids</taxon>
        <taxon>campanulids</taxon>
        <taxon>Asterales</taxon>
        <taxon>Asteraceae</taxon>
        <taxon>Asteroideae</taxon>
        <taxon>Heliantheae alliance</taxon>
        <taxon>Millerieae</taxon>
        <taxon>Smallanthus</taxon>
    </lineage>
</organism>
<reference evidence="2" key="1">
    <citation type="journal article" date="2022" name="Mol. Ecol. Resour.">
        <title>The genomes of chicory, endive, great burdock and yacon provide insights into Asteraceae palaeo-polyploidization history and plant inulin production.</title>
        <authorList>
            <person name="Fan W."/>
            <person name="Wang S."/>
            <person name="Wang H."/>
            <person name="Wang A."/>
            <person name="Jiang F."/>
            <person name="Liu H."/>
            <person name="Zhao H."/>
            <person name="Xu D."/>
            <person name="Zhang Y."/>
        </authorList>
    </citation>
    <scope>NUCLEOTIDE SEQUENCE [LARGE SCALE GENOMIC DNA]</scope>
    <source>
        <strain evidence="2">cv. Yunnan</strain>
    </source>
</reference>
<keyword evidence="2" id="KW-1185">Reference proteome</keyword>
<evidence type="ECO:0000313" key="1">
    <source>
        <dbReference type="EMBL" id="KAI3793108.1"/>
    </source>
</evidence>
<dbReference type="Proteomes" id="UP001056120">
    <property type="component" value="Linkage Group LG12"/>
</dbReference>
<dbReference type="EMBL" id="CM042029">
    <property type="protein sequence ID" value="KAI3793108.1"/>
    <property type="molecule type" value="Genomic_DNA"/>
</dbReference>
<comment type="caution">
    <text evidence="1">The sequence shown here is derived from an EMBL/GenBank/DDBJ whole genome shotgun (WGS) entry which is preliminary data.</text>
</comment>
<name>A0ACB9HCE1_9ASTR</name>
<protein>
    <submittedName>
        <fullName evidence="1">Uncharacterized protein</fullName>
    </submittedName>
</protein>
<reference evidence="1 2" key="2">
    <citation type="journal article" date="2022" name="Mol. Ecol. Resour.">
        <title>The genomes of chicory, endive, great burdock and yacon provide insights into Asteraceae paleo-polyploidization history and plant inulin production.</title>
        <authorList>
            <person name="Fan W."/>
            <person name="Wang S."/>
            <person name="Wang H."/>
            <person name="Wang A."/>
            <person name="Jiang F."/>
            <person name="Liu H."/>
            <person name="Zhao H."/>
            <person name="Xu D."/>
            <person name="Zhang Y."/>
        </authorList>
    </citation>
    <scope>NUCLEOTIDE SEQUENCE [LARGE SCALE GENOMIC DNA]</scope>
    <source>
        <strain evidence="2">cv. Yunnan</strain>
        <tissue evidence="1">Leaves</tissue>
    </source>
</reference>
<proteinExistence type="predicted"/>
<gene>
    <name evidence="1" type="ORF">L1987_35721</name>
</gene>
<accession>A0ACB9HCE1</accession>
<evidence type="ECO:0000313" key="2">
    <source>
        <dbReference type="Proteomes" id="UP001056120"/>
    </source>
</evidence>
<sequence length="72" mass="7970">MRVGCSVLTMDGSTLQMGNDSRYTLRAKFILGFSLFMGLSVPQHFNNYVVTTGKGPVHSRSTWFNELSSSCC</sequence>